<dbReference type="SUPFAM" id="SSF54117">
    <property type="entry name" value="Interleukin 8-like chemokines"/>
    <property type="match status" value="1"/>
</dbReference>
<evidence type="ECO:0000256" key="1">
    <source>
        <dbReference type="ARBA" id="ARBA00004613"/>
    </source>
</evidence>
<evidence type="ECO:0000256" key="6">
    <source>
        <dbReference type="SAM" id="SignalP"/>
    </source>
</evidence>
<dbReference type="CDD" id="cd00273">
    <property type="entry name" value="Chemokine_CXC"/>
    <property type="match status" value="1"/>
</dbReference>
<keyword evidence="6" id="KW-0732">Signal</keyword>
<gene>
    <name evidence="8" type="primary">Cxcl15</name>
    <name evidence="8" type="ORF">PHOROB_LOCUS12472</name>
</gene>
<dbReference type="InterPro" id="IPR033899">
    <property type="entry name" value="CXC_Chemokine_domain"/>
</dbReference>
<accession>A0AAU9ZW87</accession>
<comment type="similarity">
    <text evidence="2">Belongs to the intercrine alpha (chemokine CxC) family.</text>
</comment>
<evidence type="ECO:0000256" key="3">
    <source>
        <dbReference type="ARBA" id="ARBA00022514"/>
    </source>
</evidence>
<evidence type="ECO:0000313" key="8">
    <source>
        <dbReference type="EMBL" id="CAH6884966.1"/>
    </source>
</evidence>
<dbReference type="InterPro" id="IPR001811">
    <property type="entry name" value="Chemokine_IL8-like_dom"/>
</dbReference>
<keyword evidence="4" id="KW-0964">Secreted</keyword>
<feature type="signal peptide" evidence="6">
    <location>
        <begin position="1"/>
        <end position="25"/>
    </location>
</feature>
<dbReference type="AlphaFoldDB" id="A0AAU9ZW87"/>
<dbReference type="GO" id="GO:0008009">
    <property type="term" value="F:chemokine activity"/>
    <property type="evidence" value="ECO:0007669"/>
    <property type="project" value="InterPro"/>
</dbReference>
<keyword evidence="9" id="KW-1185">Reference proteome</keyword>
<evidence type="ECO:0000256" key="5">
    <source>
        <dbReference type="ARBA" id="ARBA00023157"/>
    </source>
</evidence>
<protein>
    <submittedName>
        <fullName evidence="8">Cxcl15 protein</fullName>
    </submittedName>
</protein>
<evidence type="ECO:0000259" key="7">
    <source>
        <dbReference type="SMART" id="SM00199"/>
    </source>
</evidence>
<dbReference type="Proteomes" id="UP001152836">
    <property type="component" value="Unassembled WGS sequence"/>
</dbReference>
<keyword evidence="5" id="KW-1015">Disulfide bond</keyword>
<dbReference type="GO" id="GO:0006952">
    <property type="term" value="P:defense response"/>
    <property type="evidence" value="ECO:0007669"/>
    <property type="project" value="InterPro"/>
</dbReference>
<dbReference type="Gene3D" id="2.40.50.40">
    <property type="match status" value="1"/>
</dbReference>
<dbReference type="InterPro" id="IPR039809">
    <property type="entry name" value="Chemokine_b/g/d"/>
</dbReference>
<evidence type="ECO:0000256" key="4">
    <source>
        <dbReference type="ARBA" id="ARBA00022525"/>
    </source>
</evidence>
<dbReference type="Pfam" id="PF00048">
    <property type="entry name" value="IL8"/>
    <property type="match status" value="1"/>
</dbReference>
<keyword evidence="3" id="KW-0202">Cytokine</keyword>
<dbReference type="GO" id="GO:0006955">
    <property type="term" value="P:immune response"/>
    <property type="evidence" value="ECO:0007669"/>
    <property type="project" value="InterPro"/>
</dbReference>
<dbReference type="InterPro" id="IPR036048">
    <property type="entry name" value="Interleukin_8-like_sf"/>
</dbReference>
<proteinExistence type="inferred from homology"/>
<dbReference type="EMBL" id="CALSGD010001509">
    <property type="protein sequence ID" value="CAH6884966.1"/>
    <property type="molecule type" value="Genomic_DNA"/>
</dbReference>
<dbReference type="PRINTS" id="PR00437">
    <property type="entry name" value="SMALLCYTKCXC"/>
</dbReference>
<comment type="subcellular location">
    <subcellularLocation>
        <location evidence="1">Secreted</location>
    </subcellularLocation>
</comment>
<feature type="chain" id="PRO_5043415172" evidence="6">
    <location>
        <begin position="26"/>
        <end position="174"/>
    </location>
</feature>
<name>A0AAU9ZW87_PHORO</name>
<organism evidence="8 9">
    <name type="scientific">Phodopus roborovskii</name>
    <name type="common">Roborovski's desert hamster</name>
    <name type="synonym">Cricetulus roborovskii</name>
    <dbReference type="NCBI Taxonomy" id="109678"/>
    <lineage>
        <taxon>Eukaryota</taxon>
        <taxon>Metazoa</taxon>
        <taxon>Chordata</taxon>
        <taxon>Craniata</taxon>
        <taxon>Vertebrata</taxon>
        <taxon>Euteleostomi</taxon>
        <taxon>Mammalia</taxon>
        <taxon>Eutheria</taxon>
        <taxon>Euarchontoglires</taxon>
        <taxon>Glires</taxon>
        <taxon>Rodentia</taxon>
        <taxon>Myomorpha</taxon>
        <taxon>Muroidea</taxon>
        <taxon>Cricetidae</taxon>
        <taxon>Cricetinae</taxon>
        <taxon>Phodopus</taxon>
    </lineage>
</organism>
<feature type="domain" description="Chemokine interleukin-8-like" evidence="7">
    <location>
        <begin position="27"/>
        <end position="88"/>
    </location>
</feature>
<dbReference type="GO" id="GO:0005615">
    <property type="term" value="C:extracellular space"/>
    <property type="evidence" value="ECO:0007669"/>
    <property type="project" value="UniProtKB-KW"/>
</dbReference>
<dbReference type="PANTHER" id="PTHR12015:SF199">
    <property type="entry name" value="C-X-C MOTIF CHEMOKINE 15"/>
    <property type="match status" value="1"/>
</dbReference>
<evidence type="ECO:0000256" key="2">
    <source>
        <dbReference type="ARBA" id="ARBA00010665"/>
    </source>
</evidence>
<dbReference type="FunFam" id="2.40.50.40:FF:000004">
    <property type="entry name" value="C-X-C motif chemokine"/>
    <property type="match status" value="1"/>
</dbReference>
<evidence type="ECO:0000313" key="9">
    <source>
        <dbReference type="Proteomes" id="UP001152836"/>
    </source>
</evidence>
<reference evidence="8" key="1">
    <citation type="submission" date="2022-06" db="EMBL/GenBank/DDBJ databases">
        <authorList>
            <person name="Andreotti S."/>
            <person name="Wyler E."/>
        </authorList>
    </citation>
    <scope>NUCLEOTIDE SEQUENCE</scope>
</reference>
<dbReference type="PANTHER" id="PTHR12015">
    <property type="entry name" value="SMALL INDUCIBLE CYTOKINE A"/>
    <property type="match status" value="1"/>
</dbReference>
<sequence>MAAAGWQAFLLTVLSLGTFAHPCKTQELRCWCIQTYSDFIPLRFIKSVWLIPEDIYCSRKEVIVLLKMGKLICLDPEAEWVKALTRTISTEKLLLACSSWLAQLLIYQEFLPRSGTALSKLDSPQHTSFINQENIPAVMKTDSRMEVISQLRRCFLNDSCLIQVDRKYPAWPPC</sequence>
<dbReference type="SMART" id="SM00199">
    <property type="entry name" value="SCY"/>
    <property type="match status" value="1"/>
</dbReference>
<dbReference type="InterPro" id="IPR001089">
    <property type="entry name" value="Chemokine_CXC"/>
</dbReference>
<comment type="caution">
    <text evidence="8">The sequence shown here is derived from an EMBL/GenBank/DDBJ whole genome shotgun (WGS) entry which is preliminary data.</text>
</comment>